<feature type="compositionally biased region" description="Low complexity" evidence="5">
    <location>
        <begin position="105"/>
        <end position="115"/>
    </location>
</feature>
<sequence>MMQRLITQQVVDQKGALYITNALWTLMEHNIEEVKVLQTVTLLLTTNLVVHGDTLAKALVLCFRLHYTKNPTIVNTAGATIRQLVSLVSARVYLEKDSVHSLQQQQQQQQQQLQQSGTSSPDTDGNGTQDGQTFAMDAFHLFQDLVQLVNAEQPFWLLGMTEMTRTFGLELLEAVLSNFSAVFHENQEFRLLLKERVCALVIKLFSPNVKHRQLPAPSNGTAAVPVDKPYFPISMRLLRLVAILIQKYHTILVTECEIFLSLIIKFLDPDKPHWQRALALEVIHKLVTRSTLIAFFCKSYDLKNHATHIVHDMIAAMGSYVRYSLINASAVLSNGGQQAVGAAGQPPSTLSALASGGNNQCGFMFRGAYLPLVASFAPGLPKAVYLEMLDKLDAPNIPDSYGISLAYAILLDMTRSIGGVIQRTPELHPTHNMAVITEEEHKPLCLQLINSSWSGLLSAFIPLVETSIDEGTTENILKAMQNYAALCGMLDQLQPRDAFIMAMCRASFPPHYAMSIFANAAQLDADLRCHTRSGSQDLSSQFINSCNADGGDFRPQIVAVGTPLPSASLPHSVMQAPVMLTNKNLQCMRAILLLAHNNGSILGTSWHIVLQTLQHLVWILGLKPSTGGSLQAIPKPAVEANVGIQTAVMADLPVLSQMIGQLFESSQYLDDVALHHLIDALCKLSHEAMELAYANREPSLFAVAKLMETGLVNMPRIEVLWRPLTNHLLEVCQHRHIRMREWGVEAITYLVKSALQFKHKQPLKENLELQTMLLSPLSELSTVLHADVRQRQLDCVLQILNTAGEILSFGWPAIIEIIGAVNDHHGEPLIRTAFQCLQLVITDFLTVMPWRCLPLCISTAAKFGSQTQELNISLTAIGLMWNISDFFNQNQDKLTSTQLEDVAILPDFPGTLKMPQFDKLWMCLYAKLGELCVDLRPAVRKSAGQTLFSTIAAHGSLLNPPTWQALVWQVLFPLLDNVRALSSSASNEKVDASGNILIHHSRNTAQKQWAETQVLTLSGVCRVFNTKRDLLQMLGDFERAWSLILEFIQNAALSKNGEVSLAALKSLQEIMYHTSTERGLKDGQTAQQQDEEIWNIAWNIWLSIGMESTKMSATTRLLPGVTGGDSQEDFYIPSQAFLTALIQIFPAIFQHIQVRFSASDFDKFCTVLTNAVCIPVQTDAVPYIMSTVSDTLLTPLHDGILECMELIQKEAIRPDSESSIRQLIPAIFRQLLIFSKFACAPPTFQQSVEHNKYGKSGNHYANNAAVEVVSMNYIPFGEKSISICVKLYQSTATEESVVQEQILHDIIKALRTPLAMKYKCLSSSTWKLAISSLISVLHTGLKVARTKPQHFASQWDDLADTLDKFLFPISVCTIEDRGLEEIVLDETIDCQVIELLRDEVLPYAHELPHQFIMQIVVLLNKGSIHSASDSNICYESDWKLREIFAKTCFETLLQFSLLEDQATATACNNNRLNANLLTAGGAGAVNKDFAGRLAVTALLHRFQEVLKRFNDDERQSGKCPLPRFRLSEISFVLKAIATLVVSMKKAPASKVNKPAWDLLIGLYPYLVDCTTTTSPEVSRSLREALLQYTDLLQAPSYVKDNAIQSNGQQ</sequence>
<evidence type="ECO:0000256" key="4">
    <source>
        <dbReference type="ARBA" id="ARBA00022927"/>
    </source>
</evidence>
<name>A0A0Q9WN59_DROVI</name>
<keyword evidence="4" id="KW-0653">Protein transport</keyword>
<evidence type="ECO:0000313" key="11">
    <source>
        <dbReference type="Proteomes" id="UP000008792"/>
    </source>
</evidence>
<feature type="domain" description="Mon2/Sec7/BIG1-like dimerisation and cyclophilin-binding" evidence="9">
    <location>
        <begin position="1"/>
        <end position="95"/>
    </location>
</feature>
<dbReference type="Pfam" id="PF12783">
    <property type="entry name" value="Sec7-like_HUS"/>
    <property type="match status" value="1"/>
</dbReference>
<gene>
    <name evidence="10" type="primary">Dvir\GJ20346</name>
    <name evidence="10" type="ORF">Dvir_GJ20346</name>
</gene>
<dbReference type="OrthoDB" id="294853at2759"/>
<dbReference type="PANTHER" id="PTHR10663:SF333">
    <property type="entry name" value="PROTEIN MON2 HOMOLOG"/>
    <property type="match status" value="1"/>
</dbReference>
<comment type="similarity">
    <text evidence="1">Belongs to the MON2 family.</text>
</comment>
<dbReference type="Proteomes" id="UP000008792">
    <property type="component" value="Unassembled WGS sequence"/>
</dbReference>
<dbReference type="Pfam" id="PF16206">
    <property type="entry name" value="Mon2_C"/>
    <property type="match status" value="2"/>
</dbReference>
<evidence type="ECO:0000259" key="8">
    <source>
        <dbReference type="Pfam" id="PF16206"/>
    </source>
</evidence>
<dbReference type="InterPro" id="IPR016024">
    <property type="entry name" value="ARM-type_fold"/>
</dbReference>
<evidence type="ECO:0000256" key="5">
    <source>
        <dbReference type="SAM" id="MobiDB-lite"/>
    </source>
</evidence>
<dbReference type="InterPro" id="IPR032691">
    <property type="entry name" value="Mon2/Sec7/BIG1-like_HUS"/>
</dbReference>
<evidence type="ECO:0000259" key="7">
    <source>
        <dbReference type="Pfam" id="PF12783"/>
    </source>
</evidence>
<dbReference type="InterPro" id="IPR032817">
    <property type="entry name" value="Mon2_C"/>
</dbReference>
<keyword evidence="3" id="KW-0813">Transport</keyword>
<feature type="domain" description="Mon2 C-terminal" evidence="8">
    <location>
        <begin position="1085"/>
        <end position="1595"/>
    </location>
</feature>
<reference evidence="10 11" key="1">
    <citation type="journal article" date="2007" name="Nature">
        <title>Evolution of genes and genomes on the Drosophila phylogeny.</title>
        <authorList>
            <consortium name="Drosophila 12 Genomes Consortium"/>
            <person name="Clark A.G."/>
            <person name="Eisen M.B."/>
            <person name="Smith D.R."/>
            <person name="Bergman C.M."/>
            <person name="Oliver B."/>
            <person name="Markow T.A."/>
            <person name="Kaufman T.C."/>
            <person name="Kellis M."/>
            <person name="Gelbart W."/>
            <person name="Iyer V.N."/>
            <person name="Pollard D.A."/>
            <person name="Sackton T.B."/>
            <person name="Larracuente A.M."/>
            <person name="Singh N.D."/>
            <person name="Abad J.P."/>
            <person name="Abt D.N."/>
            <person name="Adryan B."/>
            <person name="Aguade M."/>
            <person name="Akashi H."/>
            <person name="Anderson W.W."/>
            <person name="Aquadro C.F."/>
            <person name="Ardell D.H."/>
            <person name="Arguello R."/>
            <person name="Artieri C.G."/>
            <person name="Barbash D.A."/>
            <person name="Barker D."/>
            <person name="Barsanti P."/>
            <person name="Batterham P."/>
            <person name="Batzoglou S."/>
            <person name="Begun D."/>
            <person name="Bhutkar A."/>
            <person name="Blanco E."/>
            <person name="Bosak S.A."/>
            <person name="Bradley R.K."/>
            <person name="Brand A.D."/>
            <person name="Brent M.R."/>
            <person name="Brooks A.N."/>
            <person name="Brown R.H."/>
            <person name="Butlin R.K."/>
            <person name="Caggese C."/>
            <person name="Calvi B.R."/>
            <person name="Bernardo de Carvalho A."/>
            <person name="Caspi A."/>
            <person name="Castrezana S."/>
            <person name="Celniker S.E."/>
            <person name="Chang J.L."/>
            <person name="Chapple C."/>
            <person name="Chatterji S."/>
            <person name="Chinwalla A."/>
            <person name="Civetta A."/>
            <person name="Clifton S.W."/>
            <person name="Comeron J.M."/>
            <person name="Costello J.C."/>
            <person name="Coyne J.A."/>
            <person name="Daub J."/>
            <person name="David R.G."/>
            <person name="Delcher A.L."/>
            <person name="Delehaunty K."/>
            <person name="Do C.B."/>
            <person name="Ebling H."/>
            <person name="Edwards K."/>
            <person name="Eickbush T."/>
            <person name="Evans J.D."/>
            <person name="Filipski A."/>
            <person name="Findeiss S."/>
            <person name="Freyhult E."/>
            <person name="Fulton L."/>
            <person name="Fulton R."/>
            <person name="Garcia A.C."/>
            <person name="Gardiner A."/>
            <person name="Garfield D.A."/>
            <person name="Garvin B.E."/>
            <person name="Gibson G."/>
            <person name="Gilbert D."/>
            <person name="Gnerre S."/>
            <person name="Godfrey J."/>
            <person name="Good R."/>
            <person name="Gotea V."/>
            <person name="Gravely B."/>
            <person name="Greenberg A.J."/>
            <person name="Griffiths-Jones S."/>
            <person name="Gross S."/>
            <person name="Guigo R."/>
            <person name="Gustafson E.A."/>
            <person name="Haerty W."/>
            <person name="Hahn M.W."/>
            <person name="Halligan D.L."/>
            <person name="Halpern A.L."/>
            <person name="Halter G.M."/>
            <person name="Han M.V."/>
            <person name="Heger A."/>
            <person name="Hillier L."/>
            <person name="Hinrichs A.S."/>
            <person name="Holmes I."/>
            <person name="Hoskins R.A."/>
            <person name="Hubisz M.J."/>
            <person name="Hultmark D."/>
            <person name="Huntley M.A."/>
            <person name="Jaffe D.B."/>
            <person name="Jagadeeshan S."/>
            <person name="Jeck W.R."/>
            <person name="Johnson J."/>
            <person name="Jones C.D."/>
            <person name="Jordan W.C."/>
            <person name="Karpen G.H."/>
            <person name="Kataoka E."/>
            <person name="Keightley P.D."/>
            <person name="Kheradpour P."/>
            <person name="Kirkness E.F."/>
            <person name="Koerich L.B."/>
            <person name="Kristiansen K."/>
            <person name="Kudrna D."/>
            <person name="Kulathinal R.J."/>
            <person name="Kumar S."/>
            <person name="Kwok R."/>
            <person name="Lander E."/>
            <person name="Langley C.H."/>
            <person name="Lapoint R."/>
            <person name="Lazzaro B.P."/>
            <person name="Lee S.J."/>
            <person name="Levesque L."/>
            <person name="Li R."/>
            <person name="Lin C.F."/>
            <person name="Lin M.F."/>
            <person name="Lindblad-Toh K."/>
            <person name="Llopart A."/>
            <person name="Long M."/>
            <person name="Low L."/>
            <person name="Lozovsky E."/>
            <person name="Lu J."/>
            <person name="Luo M."/>
            <person name="Machado C.A."/>
            <person name="Makalowski W."/>
            <person name="Marzo M."/>
            <person name="Matsuda M."/>
            <person name="Matzkin L."/>
            <person name="McAllister B."/>
            <person name="McBride C.S."/>
            <person name="McKernan B."/>
            <person name="McKernan K."/>
            <person name="Mendez-Lago M."/>
            <person name="Minx P."/>
            <person name="Mollenhauer M.U."/>
            <person name="Montooth K."/>
            <person name="Mount S.M."/>
            <person name="Mu X."/>
            <person name="Myers E."/>
            <person name="Negre B."/>
            <person name="Newfeld S."/>
            <person name="Nielsen R."/>
            <person name="Noor M.A."/>
            <person name="O'Grady P."/>
            <person name="Pachter L."/>
            <person name="Papaceit M."/>
            <person name="Parisi M.J."/>
            <person name="Parisi M."/>
            <person name="Parts L."/>
            <person name="Pedersen J.S."/>
            <person name="Pesole G."/>
            <person name="Phillippy A.M."/>
            <person name="Ponting C.P."/>
            <person name="Pop M."/>
            <person name="Porcelli D."/>
            <person name="Powell J.R."/>
            <person name="Prohaska S."/>
            <person name="Pruitt K."/>
            <person name="Puig M."/>
            <person name="Quesneville H."/>
            <person name="Ram K.R."/>
            <person name="Rand D."/>
            <person name="Rasmussen M.D."/>
            <person name="Reed L.K."/>
            <person name="Reenan R."/>
            <person name="Reily A."/>
            <person name="Remington K.A."/>
            <person name="Rieger T.T."/>
            <person name="Ritchie M.G."/>
            <person name="Robin C."/>
            <person name="Rogers Y.H."/>
            <person name="Rohde C."/>
            <person name="Rozas J."/>
            <person name="Rubenfield M.J."/>
            <person name="Ruiz A."/>
            <person name="Russo S."/>
            <person name="Salzberg S.L."/>
            <person name="Sanchez-Gracia A."/>
            <person name="Saranga D.J."/>
            <person name="Sato H."/>
            <person name="Schaeffer S.W."/>
            <person name="Schatz M.C."/>
            <person name="Schlenke T."/>
            <person name="Schwartz R."/>
            <person name="Segarra C."/>
            <person name="Singh R.S."/>
            <person name="Sirot L."/>
            <person name="Sirota M."/>
            <person name="Sisneros N.B."/>
            <person name="Smith C.D."/>
            <person name="Smith T.F."/>
            <person name="Spieth J."/>
            <person name="Stage D.E."/>
            <person name="Stark A."/>
            <person name="Stephan W."/>
            <person name="Strausberg R.L."/>
            <person name="Strempel S."/>
            <person name="Sturgill D."/>
            <person name="Sutton G."/>
            <person name="Sutton G.G."/>
            <person name="Tao W."/>
            <person name="Teichmann S."/>
            <person name="Tobari Y.N."/>
            <person name="Tomimura Y."/>
            <person name="Tsolas J.M."/>
            <person name="Valente V.L."/>
            <person name="Venter E."/>
            <person name="Venter J.C."/>
            <person name="Vicario S."/>
            <person name="Vieira F.G."/>
            <person name="Vilella A.J."/>
            <person name="Villasante A."/>
            <person name="Walenz B."/>
            <person name="Wang J."/>
            <person name="Wasserman M."/>
            <person name="Watts T."/>
            <person name="Wilson D."/>
            <person name="Wilson R.K."/>
            <person name="Wing R.A."/>
            <person name="Wolfner M.F."/>
            <person name="Wong A."/>
            <person name="Wong G.K."/>
            <person name="Wu C.I."/>
            <person name="Wu G."/>
            <person name="Yamamoto D."/>
            <person name="Yang H.P."/>
            <person name="Yang S.P."/>
            <person name="Yorke J.A."/>
            <person name="Yoshida K."/>
            <person name="Zdobnov E."/>
            <person name="Zhang P."/>
            <person name="Zhang Y."/>
            <person name="Zimin A.V."/>
            <person name="Baldwin J."/>
            <person name="Abdouelleil A."/>
            <person name="Abdulkadir J."/>
            <person name="Abebe A."/>
            <person name="Abera B."/>
            <person name="Abreu J."/>
            <person name="Acer S.C."/>
            <person name="Aftuck L."/>
            <person name="Alexander A."/>
            <person name="An P."/>
            <person name="Anderson E."/>
            <person name="Anderson S."/>
            <person name="Arachi H."/>
            <person name="Azer M."/>
            <person name="Bachantsang P."/>
            <person name="Barry A."/>
            <person name="Bayul T."/>
            <person name="Berlin A."/>
            <person name="Bessette D."/>
            <person name="Bloom T."/>
            <person name="Blye J."/>
            <person name="Boguslavskiy L."/>
            <person name="Bonnet C."/>
            <person name="Boukhgalter B."/>
            <person name="Bourzgui I."/>
            <person name="Brown A."/>
            <person name="Cahill P."/>
            <person name="Channer S."/>
            <person name="Cheshatsang Y."/>
            <person name="Chuda L."/>
            <person name="Citroen M."/>
            <person name="Collymore A."/>
            <person name="Cooke P."/>
            <person name="Costello M."/>
            <person name="D'Aco K."/>
            <person name="Daza R."/>
            <person name="De Haan G."/>
            <person name="DeGray S."/>
            <person name="DeMaso C."/>
            <person name="Dhargay N."/>
            <person name="Dooley K."/>
            <person name="Dooley E."/>
            <person name="Doricent M."/>
            <person name="Dorje P."/>
            <person name="Dorjee K."/>
            <person name="Dupes A."/>
            <person name="Elong R."/>
            <person name="Falk J."/>
            <person name="Farina A."/>
            <person name="Faro S."/>
            <person name="Ferguson D."/>
            <person name="Fisher S."/>
            <person name="Foley C.D."/>
            <person name="Franke A."/>
            <person name="Friedrich D."/>
            <person name="Gadbois L."/>
            <person name="Gearin G."/>
            <person name="Gearin C.R."/>
            <person name="Giannoukos G."/>
            <person name="Goode T."/>
            <person name="Graham J."/>
            <person name="Grandbois E."/>
            <person name="Grewal S."/>
            <person name="Gyaltsen K."/>
            <person name="Hafez N."/>
            <person name="Hagos B."/>
            <person name="Hall J."/>
            <person name="Henson C."/>
            <person name="Hollinger A."/>
            <person name="Honan T."/>
            <person name="Huard M.D."/>
            <person name="Hughes L."/>
            <person name="Hurhula B."/>
            <person name="Husby M.E."/>
            <person name="Kamat A."/>
            <person name="Kanga B."/>
            <person name="Kashin S."/>
            <person name="Khazanovich D."/>
            <person name="Kisner P."/>
            <person name="Lance K."/>
            <person name="Lara M."/>
            <person name="Lee W."/>
            <person name="Lennon N."/>
            <person name="Letendre F."/>
            <person name="LeVine R."/>
            <person name="Lipovsky A."/>
            <person name="Liu X."/>
            <person name="Liu J."/>
            <person name="Liu S."/>
            <person name="Lokyitsang T."/>
            <person name="Lokyitsang Y."/>
            <person name="Lubonja R."/>
            <person name="Lui A."/>
            <person name="MacDonald P."/>
            <person name="Magnisalis V."/>
            <person name="Maru K."/>
            <person name="Matthews C."/>
            <person name="McCusker W."/>
            <person name="McDonough S."/>
            <person name="Mehta T."/>
            <person name="Meldrim J."/>
            <person name="Meneus L."/>
            <person name="Mihai O."/>
            <person name="Mihalev A."/>
            <person name="Mihova T."/>
            <person name="Mittelman R."/>
            <person name="Mlenga V."/>
            <person name="Montmayeur A."/>
            <person name="Mulrain L."/>
            <person name="Navidi A."/>
            <person name="Naylor J."/>
            <person name="Negash T."/>
            <person name="Nguyen T."/>
            <person name="Nguyen N."/>
            <person name="Nicol R."/>
            <person name="Norbu C."/>
            <person name="Norbu N."/>
            <person name="Novod N."/>
            <person name="O'Neill B."/>
            <person name="Osman S."/>
            <person name="Markiewicz E."/>
            <person name="Oyono O.L."/>
            <person name="Patti C."/>
            <person name="Phunkhang P."/>
            <person name="Pierre F."/>
            <person name="Priest M."/>
            <person name="Raghuraman S."/>
            <person name="Rege F."/>
            <person name="Reyes R."/>
            <person name="Rise C."/>
            <person name="Rogov P."/>
            <person name="Ross K."/>
            <person name="Ryan E."/>
            <person name="Settipalli S."/>
            <person name="Shea T."/>
            <person name="Sherpa N."/>
            <person name="Shi L."/>
            <person name="Shih D."/>
            <person name="Sparrow T."/>
            <person name="Spaulding J."/>
            <person name="Stalker J."/>
            <person name="Stange-Thomann N."/>
            <person name="Stavropoulos S."/>
            <person name="Stone C."/>
            <person name="Strader C."/>
            <person name="Tesfaye S."/>
            <person name="Thomson T."/>
            <person name="Thoulutsang Y."/>
            <person name="Thoulutsang D."/>
            <person name="Topham K."/>
            <person name="Topping I."/>
            <person name="Tsamla T."/>
            <person name="Vassiliev H."/>
            <person name="Vo A."/>
            <person name="Wangchuk T."/>
            <person name="Wangdi T."/>
            <person name="Weiand M."/>
            <person name="Wilkinson J."/>
            <person name="Wilson A."/>
            <person name="Yadav S."/>
            <person name="Young G."/>
            <person name="Yu Q."/>
            <person name="Zembek L."/>
            <person name="Zhong D."/>
            <person name="Zimmer A."/>
            <person name="Zwirko Z."/>
            <person name="Jaffe D.B."/>
            <person name="Alvarez P."/>
            <person name="Brockman W."/>
            <person name="Butler J."/>
            <person name="Chin C."/>
            <person name="Gnerre S."/>
            <person name="Grabherr M."/>
            <person name="Kleber M."/>
            <person name="Mauceli E."/>
            <person name="MacCallum I."/>
        </authorList>
    </citation>
    <scope>NUCLEOTIDE SEQUENCE [LARGE SCALE GENOMIC DNA]</scope>
    <source>
        <strain evidence="11">Tucson 15010-1051.87</strain>
    </source>
</reference>
<dbReference type="InterPro" id="IPR015403">
    <property type="entry name" value="Mon2/Sec7/BIG1-like_HDS"/>
</dbReference>
<dbReference type="SUPFAM" id="SSF48371">
    <property type="entry name" value="ARM repeat"/>
    <property type="match status" value="1"/>
</dbReference>
<dbReference type="InterPro" id="IPR032629">
    <property type="entry name" value="DCB_dom"/>
</dbReference>
<dbReference type="PANTHER" id="PTHR10663">
    <property type="entry name" value="GUANYL-NUCLEOTIDE EXCHANGE FACTOR"/>
    <property type="match status" value="1"/>
</dbReference>
<dbReference type="Pfam" id="PF16213">
    <property type="entry name" value="DCB"/>
    <property type="match status" value="1"/>
</dbReference>
<evidence type="ECO:0000256" key="2">
    <source>
        <dbReference type="ARBA" id="ARBA00017134"/>
    </source>
</evidence>
<feature type="compositionally biased region" description="Polar residues" evidence="5">
    <location>
        <begin position="116"/>
        <end position="130"/>
    </location>
</feature>
<accession>A0A0Q9WN59</accession>
<dbReference type="EMBL" id="CH940649">
    <property type="protein sequence ID" value="KRF81893.1"/>
    <property type="molecule type" value="Genomic_DNA"/>
</dbReference>
<feature type="domain" description="Mon2/Sec7/BIG1-like HUS" evidence="7">
    <location>
        <begin position="135"/>
        <end position="309"/>
    </location>
</feature>
<protein>
    <recommendedName>
        <fullName evidence="2">Protein MON2 homolog</fullName>
    </recommendedName>
</protein>
<feature type="region of interest" description="Disordered" evidence="5">
    <location>
        <begin position="105"/>
        <end position="130"/>
    </location>
</feature>
<evidence type="ECO:0000256" key="1">
    <source>
        <dbReference type="ARBA" id="ARBA00008144"/>
    </source>
</evidence>
<evidence type="ECO:0000313" key="10">
    <source>
        <dbReference type="EMBL" id="KRF81893.1"/>
    </source>
</evidence>
<organism evidence="10 11">
    <name type="scientific">Drosophila virilis</name>
    <name type="common">Fruit fly</name>
    <dbReference type="NCBI Taxonomy" id="7244"/>
    <lineage>
        <taxon>Eukaryota</taxon>
        <taxon>Metazoa</taxon>
        <taxon>Ecdysozoa</taxon>
        <taxon>Arthropoda</taxon>
        <taxon>Hexapoda</taxon>
        <taxon>Insecta</taxon>
        <taxon>Pterygota</taxon>
        <taxon>Neoptera</taxon>
        <taxon>Endopterygota</taxon>
        <taxon>Diptera</taxon>
        <taxon>Brachycera</taxon>
        <taxon>Muscomorpha</taxon>
        <taxon>Ephydroidea</taxon>
        <taxon>Drosophilidae</taxon>
        <taxon>Drosophila</taxon>
    </lineage>
</organism>
<evidence type="ECO:0000259" key="6">
    <source>
        <dbReference type="Pfam" id="PF09324"/>
    </source>
</evidence>
<evidence type="ECO:0000259" key="9">
    <source>
        <dbReference type="Pfam" id="PF16213"/>
    </source>
</evidence>
<dbReference type="Pfam" id="PF09324">
    <property type="entry name" value="Sec7-like_HDS"/>
    <property type="match status" value="1"/>
</dbReference>
<proteinExistence type="inferred from homology"/>
<feature type="domain" description="Mon2 C-terminal" evidence="8">
    <location>
        <begin position="842"/>
        <end position="1080"/>
    </location>
</feature>
<evidence type="ECO:0000256" key="3">
    <source>
        <dbReference type="ARBA" id="ARBA00022448"/>
    </source>
</evidence>
<dbReference type="GO" id="GO:0015031">
    <property type="term" value="P:protein transport"/>
    <property type="evidence" value="ECO:0007669"/>
    <property type="project" value="UniProtKB-KW"/>
</dbReference>
<keyword evidence="11" id="KW-1185">Reference proteome</keyword>
<feature type="domain" description="Mon2/Sec7/BIG1-like HDS" evidence="6">
    <location>
        <begin position="759"/>
        <end position="838"/>
    </location>
</feature>